<protein>
    <submittedName>
        <fullName evidence="1">Uncharacterized protein</fullName>
    </submittedName>
</protein>
<gene>
    <name evidence="1" type="ORF">Ciccas_014391</name>
</gene>
<dbReference type="EMBL" id="JBJKFK010008312">
    <property type="protein sequence ID" value="KAL3307103.1"/>
    <property type="molecule type" value="Genomic_DNA"/>
</dbReference>
<proteinExistence type="predicted"/>
<keyword evidence="2" id="KW-1185">Reference proteome</keyword>
<accession>A0ABD2PIE1</accession>
<sequence>MIEKFVVTILNRSGQPRTKLVVVSQSARKVRFLINGPLVTLFASTFHRMLYSVTLILYV</sequence>
<evidence type="ECO:0000313" key="1">
    <source>
        <dbReference type="EMBL" id="KAL3307103.1"/>
    </source>
</evidence>
<organism evidence="1 2">
    <name type="scientific">Cichlidogyrus casuarinus</name>
    <dbReference type="NCBI Taxonomy" id="1844966"/>
    <lineage>
        <taxon>Eukaryota</taxon>
        <taxon>Metazoa</taxon>
        <taxon>Spiralia</taxon>
        <taxon>Lophotrochozoa</taxon>
        <taxon>Platyhelminthes</taxon>
        <taxon>Monogenea</taxon>
        <taxon>Monopisthocotylea</taxon>
        <taxon>Dactylogyridea</taxon>
        <taxon>Ancyrocephalidae</taxon>
        <taxon>Cichlidogyrus</taxon>
    </lineage>
</organism>
<comment type="caution">
    <text evidence="1">The sequence shown here is derived from an EMBL/GenBank/DDBJ whole genome shotgun (WGS) entry which is preliminary data.</text>
</comment>
<dbReference type="Proteomes" id="UP001626550">
    <property type="component" value="Unassembled WGS sequence"/>
</dbReference>
<reference evidence="1 2" key="1">
    <citation type="submission" date="2024-11" db="EMBL/GenBank/DDBJ databases">
        <title>Adaptive evolution of stress response genes in parasites aligns with host niche diversity.</title>
        <authorList>
            <person name="Hahn C."/>
            <person name="Resl P."/>
        </authorList>
    </citation>
    <scope>NUCLEOTIDE SEQUENCE [LARGE SCALE GENOMIC DNA]</scope>
    <source>
        <strain evidence="1">EGGRZ-B1_66</strain>
        <tissue evidence="1">Body</tissue>
    </source>
</reference>
<name>A0ABD2PIE1_9PLAT</name>
<evidence type="ECO:0000313" key="2">
    <source>
        <dbReference type="Proteomes" id="UP001626550"/>
    </source>
</evidence>
<dbReference type="AlphaFoldDB" id="A0ABD2PIE1"/>